<organism evidence="1 2">
    <name type="scientific">Parelaphostrongylus tenuis</name>
    <name type="common">Meningeal worm</name>
    <dbReference type="NCBI Taxonomy" id="148309"/>
    <lineage>
        <taxon>Eukaryota</taxon>
        <taxon>Metazoa</taxon>
        <taxon>Ecdysozoa</taxon>
        <taxon>Nematoda</taxon>
        <taxon>Chromadorea</taxon>
        <taxon>Rhabditida</taxon>
        <taxon>Rhabditina</taxon>
        <taxon>Rhabditomorpha</taxon>
        <taxon>Strongyloidea</taxon>
        <taxon>Metastrongylidae</taxon>
        <taxon>Parelaphostrongylus</taxon>
    </lineage>
</organism>
<proteinExistence type="predicted"/>
<dbReference type="EMBL" id="JAHQIW010000902">
    <property type="protein sequence ID" value="KAJ1350637.1"/>
    <property type="molecule type" value="Genomic_DNA"/>
</dbReference>
<dbReference type="Proteomes" id="UP001196413">
    <property type="component" value="Unassembled WGS sequence"/>
</dbReference>
<protein>
    <submittedName>
        <fullName evidence="1">Uncharacterized protein</fullName>
    </submittedName>
</protein>
<sequence length="87" mass="9649">MGANPKVGNALRKKPPKRLNVGLLQINARPHIEMPIRPLLEKLNWTTVLPPPYNCSAKLSSLPCLGAASRGDICNFSDFFGYHRCSF</sequence>
<accession>A0AAD5QGQ2</accession>
<name>A0AAD5QGQ2_PARTN</name>
<gene>
    <name evidence="1" type="ORF">KIN20_006470</name>
</gene>
<comment type="caution">
    <text evidence="1">The sequence shown here is derived from an EMBL/GenBank/DDBJ whole genome shotgun (WGS) entry which is preliminary data.</text>
</comment>
<evidence type="ECO:0000313" key="1">
    <source>
        <dbReference type="EMBL" id="KAJ1350637.1"/>
    </source>
</evidence>
<keyword evidence="2" id="KW-1185">Reference proteome</keyword>
<reference evidence="1" key="1">
    <citation type="submission" date="2021-06" db="EMBL/GenBank/DDBJ databases">
        <title>Parelaphostrongylus tenuis whole genome reference sequence.</title>
        <authorList>
            <person name="Garwood T.J."/>
            <person name="Larsen P.A."/>
            <person name="Fountain-Jones N.M."/>
            <person name="Garbe J.R."/>
            <person name="Macchietto M.G."/>
            <person name="Kania S.A."/>
            <person name="Gerhold R.W."/>
            <person name="Richards J.E."/>
            <person name="Wolf T.M."/>
        </authorList>
    </citation>
    <scope>NUCLEOTIDE SEQUENCE</scope>
    <source>
        <strain evidence="1">MNPRO001-30</strain>
        <tissue evidence="1">Meninges</tissue>
    </source>
</reference>
<dbReference type="AlphaFoldDB" id="A0AAD5QGQ2"/>
<evidence type="ECO:0000313" key="2">
    <source>
        <dbReference type="Proteomes" id="UP001196413"/>
    </source>
</evidence>